<proteinExistence type="predicted"/>
<evidence type="ECO:0000313" key="1">
    <source>
        <dbReference type="EMBL" id="QKZ99855.1"/>
    </source>
</evidence>
<reference evidence="1 2" key="1">
    <citation type="submission" date="2020-06" db="EMBL/GenBank/DDBJ databases">
        <title>Long-read sequencing of DSM26481-BlokeschLab.</title>
        <authorList>
            <person name="Blokesch M."/>
        </authorList>
    </citation>
    <scope>NUCLEOTIDE SEQUENCE [LARGE SCALE GENOMIC DNA]</scope>
    <source>
        <strain evidence="1 2">DSM 26481</strain>
    </source>
</reference>
<dbReference type="Proteomes" id="UP000509421">
    <property type="component" value="Chromosome"/>
</dbReference>
<dbReference type="EMBL" id="CP056117">
    <property type="protein sequence ID" value="QKZ99855.1"/>
    <property type="molecule type" value="Genomic_DNA"/>
</dbReference>
<sequence length="115" mass="13254">MCEIEKVACASKDESLYHIFSQVSPEIFREFLLEREASKVCLSCGINKLYIPTREMDGGKGHYVWYQSINHAFDITPDNAEYLTVCTHCGYISRYHSMIVFDWMAKLQKKESGDG</sequence>
<accession>A0A7H8UJ03</accession>
<name>A0A7H8UJ03_ENTCL</name>
<protein>
    <submittedName>
        <fullName evidence="1">Uncharacterized protein</fullName>
    </submittedName>
</protein>
<dbReference type="RefSeq" id="WP_176610813.1">
    <property type="nucleotide sequence ID" value="NZ_CP056117.1"/>
</dbReference>
<organism evidence="1 2">
    <name type="scientific">Enterobacter cloacae</name>
    <dbReference type="NCBI Taxonomy" id="550"/>
    <lineage>
        <taxon>Bacteria</taxon>
        <taxon>Pseudomonadati</taxon>
        <taxon>Pseudomonadota</taxon>
        <taxon>Gammaproteobacteria</taxon>
        <taxon>Enterobacterales</taxon>
        <taxon>Enterobacteriaceae</taxon>
        <taxon>Enterobacter</taxon>
        <taxon>Enterobacter cloacae complex</taxon>
    </lineage>
</organism>
<gene>
    <name evidence="1" type="ORF">HWQ14_20345</name>
</gene>
<dbReference type="AlphaFoldDB" id="A0A7H8UJ03"/>
<evidence type="ECO:0000313" key="2">
    <source>
        <dbReference type="Proteomes" id="UP000509421"/>
    </source>
</evidence>